<reference evidence="2 3" key="1">
    <citation type="submission" date="2014-02" db="EMBL/GenBank/DDBJ databases">
        <title>The small core and large imbalanced accessory genome model reveals a collaborative survival strategy of Sorangium cellulosum strains in nature.</title>
        <authorList>
            <person name="Han K."/>
            <person name="Peng R."/>
            <person name="Blom J."/>
            <person name="Li Y.-Z."/>
        </authorList>
    </citation>
    <scope>NUCLEOTIDE SEQUENCE [LARGE SCALE GENOMIC DNA]</scope>
    <source>
        <strain evidence="2 3">So0007-03</strain>
    </source>
</reference>
<dbReference type="InterPro" id="IPR003593">
    <property type="entry name" value="AAA+_ATPase"/>
</dbReference>
<evidence type="ECO:0000313" key="2">
    <source>
        <dbReference type="EMBL" id="KYG01655.1"/>
    </source>
</evidence>
<proteinExistence type="predicted"/>
<evidence type="ECO:0000313" key="3">
    <source>
        <dbReference type="Proteomes" id="UP000075502"/>
    </source>
</evidence>
<accession>A0A150TAD9</accession>
<feature type="domain" description="AAA+ ATPase" evidence="1">
    <location>
        <begin position="36"/>
        <end position="230"/>
    </location>
</feature>
<dbReference type="AlphaFoldDB" id="A0A150TAD9"/>
<protein>
    <recommendedName>
        <fullName evidence="1">AAA+ ATPase domain-containing protein</fullName>
    </recommendedName>
</protein>
<organism evidence="2 3">
    <name type="scientific">Sorangium cellulosum</name>
    <name type="common">Polyangium cellulosum</name>
    <dbReference type="NCBI Taxonomy" id="56"/>
    <lineage>
        <taxon>Bacteria</taxon>
        <taxon>Pseudomonadati</taxon>
        <taxon>Myxococcota</taxon>
        <taxon>Polyangia</taxon>
        <taxon>Polyangiales</taxon>
        <taxon>Polyangiaceae</taxon>
        <taxon>Sorangium</taxon>
    </lineage>
</organism>
<dbReference type="PANTHER" id="PTHR34301:SF8">
    <property type="entry name" value="ATPASE DOMAIN-CONTAINING PROTEIN"/>
    <property type="match status" value="1"/>
</dbReference>
<dbReference type="InterPro" id="IPR027417">
    <property type="entry name" value="P-loop_NTPase"/>
</dbReference>
<dbReference type="InterPro" id="IPR011579">
    <property type="entry name" value="ATPase_dom"/>
</dbReference>
<dbReference type="Proteomes" id="UP000075502">
    <property type="component" value="Unassembled WGS sequence"/>
</dbReference>
<name>A0A150TAD9_SORCE</name>
<sequence>MQVKAKLVREVGNWVSGDRFWNREQEVWDLKELLGEGANVLIAAPRRVGKTSLMRKLCEELEKGDTRCLFLDLQRSQSGEDAVVELGVATRPHQTLWDRAKELVRDKAERIESLGTEEFKLTFREHLKQNWQAKGERLFDALADDDKPVVVFMDELPILVNRLLKADEYTITPERRKLTDEFLSFLRGQTIKHRSKIRLVVAGSIGLEPVLRQAGLSATVNTFTPYELRPWDEETAMGCLEALANNYGVVLREGAARRMVEKLGSCIPHHVQMFFNHVYNDTKRRAQNEVSLEDVDRVYMHSMLSTRGHAELSHMEERLKLVLGQRDLPLTLDLLTEAAVVGVLTPGASMALARDNAAAAEPGAPGEKPQDVLRRVMDVLKHDGYLVDNDAGAFVFASLLLRDWWKGRFAAQFTPAAARGGP</sequence>
<dbReference type="EMBL" id="JEME01003246">
    <property type="protein sequence ID" value="KYG01655.1"/>
    <property type="molecule type" value="Genomic_DNA"/>
</dbReference>
<comment type="caution">
    <text evidence="2">The sequence shown here is derived from an EMBL/GenBank/DDBJ whole genome shotgun (WGS) entry which is preliminary data.</text>
</comment>
<dbReference type="Pfam" id="PF01637">
    <property type="entry name" value="ATPase_2"/>
    <property type="match status" value="1"/>
</dbReference>
<dbReference type="GO" id="GO:0005524">
    <property type="term" value="F:ATP binding"/>
    <property type="evidence" value="ECO:0007669"/>
    <property type="project" value="InterPro"/>
</dbReference>
<dbReference type="PANTHER" id="PTHR34301">
    <property type="entry name" value="DNA-BINDING PROTEIN-RELATED"/>
    <property type="match status" value="1"/>
</dbReference>
<dbReference type="Gene3D" id="3.40.50.300">
    <property type="entry name" value="P-loop containing nucleotide triphosphate hydrolases"/>
    <property type="match status" value="1"/>
</dbReference>
<dbReference type="SMART" id="SM00382">
    <property type="entry name" value="AAA"/>
    <property type="match status" value="1"/>
</dbReference>
<evidence type="ECO:0000259" key="1">
    <source>
        <dbReference type="SMART" id="SM00382"/>
    </source>
</evidence>
<gene>
    <name evidence="2" type="ORF">BE21_56325</name>
</gene>
<dbReference type="SUPFAM" id="SSF52540">
    <property type="entry name" value="P-loop containing nucleoside triphosphate hydrolases"/>
    <property type="match status" value="1"/>
</dbReference>